<evidence type="ECO:0000256" key="1">
    <source>
        <dbReference type="PROSITE-ProRule" id="PRU00169"/>
    </source>
</evidence>
<evidence type="ECO:0000259" key="3">
    <source>
        <dbReference type="PROSITE" id="PS50921"/>
    </source>
</evidence>
<feature type="domain" description="ANTAR" evidence="3">
    <location>
        <begin position="125"/>
        <end position="186"/>
    </location>
</feature>
<dbReference type="STRING" id="180163.SAMN02745174_01141"/>
<dbReference type="PANTHER" id="PTHR43228">
    <property type="entry name" value="TWO-COMPONENT RESPONSE REGULATOR"/>
    <property type="match status" value="1"/>
</dbReference>
<dbReference type="GO" id="GO:0000160">
    <property type="term" value="P:phosphorelay signal transduction system"/>
    <property type="evidence" value="ECO:0007669"/>
    <property type="project" value="InterPro"/>
</dbReference>
<dbReference type="Gene3D" id="1.10.10.10">
    <property type="entry name" value="Winged helix-like DNA-binding domain superfamily/Winged helix DNA-binding domain"/>
    <property type="match status" value="1"/>
</dbReference>
<dbReference type="GO" id="GO:0003723">
    <property type="term" value="F:RNA binding"/>
    <property type="evidence" value="ECO:0007669"/>
    <property type="project" value="InterPro"/>
</dbReference>
<accession>A0A1T4MBG1</accession>
<dbReference type="InterPro" id="IPR036388">
    <property type="entry name" value="WH-like_DNA-bd_sf"/>
</dbReference>
<evidence type="ECO:0000313" key="5">
    <source>
        <dbReference type="Proteomes" id="UP000191153"/>
    </source>
</evidence>
<dbReference type="SMART" id="SM00448">
    <property type="entry name" value="REC"/>
    <property type="match status" value="1"/>
</dbReference>
<dbReference type="InterPro" id="IPR011006">
    <property type="entry name" value="CheY-like_superfamily"/>
</dbReference>
<dbReference type="CDD" id="cd17536">
    <property type="entry name" value="REC_YesN-like"/>
    <property type="match status" value="1"/>
</dbReference>
<dbReference type="SMART" id="SM01012">
    <property type="entry name" value="ANTAR"/>
    <property type="match status" value="1"/>
</dbReference>
<keyword evidence="1" id="KW-0597">Phosphoprotein</keyword>
<dbReference type="OrthoDB" id="9780153at2"/>
<keyword evidence="5" id="KW-1185">Reference proteome</keyword>
<dbReference type="EMBL" id="FUWX01000008">
    <property type="protein sequence ID" value="SJZ64245.1"/>
    <property type="molecule type" value="Genomic_DNA"/>
</dbReference>
<gene>
    <name evidence="4" type="ORF">SAMN02745174_01141</name>
</gene>
<feature type="domain" description="Response regulatory" evidence="2">
    <location>
        <begin position="4"/>
        <end position="119"/>
    </location>
</feature>
<dbReference type="InterPro" id="IPR052048">
    <property type="entry name" value="ST_Response_Regulator"/>
</dbReference>
<dbReference type="PROSITE" id="PS50921">
    <property type="entry name" value="ANTAR"/>
    <property type="match status" value="1"/>
</dbReference>
<sequence length="192" mass="21861">MKIKVVIAEDETLTRMDLIEILEDNDYEVVGEASDGLEAIDIINEKKPDLVLLDVKMPLMTGLQVAKVLKENRFDGCVVMLTAYNIKDYINKATENSASGYLLKPIDEGIFLSHLKLIYSKFLELKNLKDEMCKTKKKLEERKILEKAKGILMAKHKWDEGKAYEFMRNLSMEKRITMGKLSEIIVTVGGVS</sequence>
<proteinExistence type="predicted"/>
<dbReference type="AlphaFoldDB" id="A0A1T4MBG1"/>
<dbReference type="PROSITE" id="PS50110">
    <property type="entry name" value="RESPONSE_REGULATORY"/>
    <property type="match status" value="1"/>
</dbReference>
<dbReference type="PIRSF" id="PIRSF036382">
    <property type="entry name" value="RR_antiterm"/>
    <property type="match status" value="1"/>
</dbReference>
<evidence type="ECO:0000313" key="4">
    <source>
        <dbReference type="EMBL" id="SJZ64245.1"/>
    </source>
</evidence>
<dbReference type="RefSeq" id="WP_078693640.1">
    <property type="nucleotide sequence ID" value="NZ_FUWX01000008.1"/>
</dbReference>
<dbReference type="PANTHER" id="PTHR43228:SF1">
    <property type="entry name" value="TWO-COMPONENT RESPONSE REGULATOR ARR22"/>
    <property type="match status" value="1"/>
</dbReference>
<dbReference type="InterPro" id="IPR001789">
    <property type="entry name" value="Sig_transdc_resp-reg_receiver"/>
</dbReference>
<dbReference type="InterPro" id="IPR008327">
    <property type="entry name" value="Sig_transdc_resp-reg_antiterm"/>
</dbReference>
<protein>
    <submittedName>
        <fullName evidence="4">Response regulator receiver and ANTAR domain protein</fullName>
    </submittedName>
</protein>
<dbReference type="Proteomes" id="UP000191153">
    <property type="component" value="Unassembled WGS sequence"/>
</dbReference>
<organism evidence="4 5">
    <name type="scientific">Cetobacterium ceti</name>
    <dbReference type="NCBI Taxonomy" id="180163"/>
    <lineage>
        <taxon>Bacteria</taxon>
        <taxon>Fusobacteriati</taxon>
        <taxon>Fusobacteriota</taxon>
        <taxon>Fusobacteriia</taxon>
        <taxon>Fusobacteriales</taxon>
        <taxon>Fusobacteriaceae</taxon>
        <taxon>Cetobacterium</taxon>
    </lineage>
</organism>
<evidence type="ECO:0000259" key="2">
    <source>
        <dbReference type="PROSITE" id="PS50110"/>
    </source>
</evidence>
<dbReference type="Pfam" id="PF03861">
    <property type="entry name" value="ANTAR"/>
    <property type="match status" value="1"/>
</dbReference>
<dbReference type="SUPFAM" id="SSF52172">
    <property type="entry name" value="CheY-like"/>
    <property type="match status" value="1"/>
</dbReference>
<dbReference type="InterPro" id="IPR005561">
    <property type="entry name" value="ANTAR"/>
</dbReference>
<feature type="modified residue" description="4-aspartylphosphate" evidence="1">
    <location>
        <position position="54"/>
    </location>
</feature>
<name>A0A1T4MBG1_9FUSO</name>
<dbReference type="Gene3D" id="3.40.50.2300">
    <property type="match status" value="1"/>
</dbReference>
<dbReference type="Pfam" id="PF00072">
    <property type="entry name" value="Response_reg"/>
    <property type="match status" value="1"/>
</dbReference>
<reference evidence="4 5" key="1">
    <citation type="submission" date="2017-02" db="EMBL/GenBank/DDBJ databases">
        <authorList>
            <person name="Peterson S.W."/>
        </authorList>
    </citation>
    <scope>NUCLEOTIDE SEQUENCE [LARGE SCALE GENOMIC DNA]</scope>
    <source>
        <strain evidence="4 5">ATCC 700028</strain>
    </source>
</reference>